<dbReference type="Pfam" id="PF00561">
    <property type="entry name" value="Abhydrolase_1"/>
    <property type="match status" value="1"/>
</dbReference>
<proteinExistence type="predicted"/>
<dbReference type="PANTHER" id="PTHR43433:SF5">
    <property type="entry name" value="AB HYDROLASE-1 DOMAIN-CONTAINING PROTEIN"/>
    <property type="match status" value="1"/>
</dbReference>
<reference evidence="2 3" key="1">
    <citation type="submission" date="2024-09" db="EMBL/GenBank/DDBJ databases">
        <authorList>
            <person name="Lee S.D."/>
        </authorList>
    </citation>
    <scope>NUCLEOTIDE SEQUENCE [LARGE SCALE GENOMIC DNA]</scope>
    <source>
        <strain evidence="2 3">N8-3</strain>
    </source>
</reference>
<protein>
    <submittedName>
        <fullName evidence="2">Alpha/beta fold hydrolase</fullName>
    </submittedName>
</protein>
<keyword evidence="3" id="KW-1185">Reference proteome</keyword>
<evidence type="ECO:0000259" key="1">
    <source>
        <dbReference type="Pfam" id="PF00561"/>
    </source>
</evidence>
<evidence type="ECO:0000313" key="2">
    <source>
        <dbReference type="EMBL" id="MFC1418186.1"/>
    </source>
</evidence>
<organism evidence="2 3">
    <name type="scientific">Streptacidiphilus cavernicola</name>
    <dbReference type="NCBI Taxonomy" id="3342716"/>
    <lineage>
        <taxon>Bacteria</taxon>
        <taxon>Bacillati</taxon>
        <taxon>Actinomycetota</taxon>
        <taxon>Actinomycetes</taxon>
        <taxon>Kitasatosporales</taxon>
        <taxon>Streptomycetaceae</taxon>
        <taxon>Streptacidiphilus</taxon>
    </lineage>
</organism>
<sequence>MPRTPANAQQVELEYETFGDPADPTLLLVMGLGSQLTAWPVGLCELLVAHGFHVVRFDNRDCGLSTFADADRQPDLGAILHGDPSSAPYLIGDMALDACSVLDALGVRQAHVMGVSMGGMIVQQLAIDHPERVLSLCSVMSRPGDGVSGGSTPEAGAVLLRPRAEGREAAIDAGVTAYQIIGSPGYPDDLAELRVRITAGYDRSSRPDGFPRQFAAIVASPDRTPGLRQLTLPTLVIHGADDPLIDRSGGEATAKAVPGAELLVIPGMGHNLPYQLWSGIADAVAANTARTAAAPDRG</sequence>
<dbReference type="InterPro" id="IPR029058">
    <property type="entry name" value="AB_hydrolase_fold"/>
</dbReference>
<dbReference type="GO" id="GO:0016787">
    <property type="term" value="F:hydrolase activity"/>
    <property type="evidence" value="ECO:0007669"/>
    <property type="project" value="UniProtKB-KW"/>
</dbReference>
<name>A0ABV6VWR9_9ACTN</name>
<dbReference type="EMBL" id="JBHFAB010000011">
    <property type="protein sequence ID" value="MFC1418186.1"/>
    <property type="molecule type" value="Genomic_DNA"/>
</dbReference>
<evidence type="ECO:0000313" key="3">
    <source>
        <dbReference type="Proteomes" id="UP001592531"/>
    </source>
</evidence>
<dbReference type="InterPro" id="IPR050471">
    <property type="entry name" value="AB_hydrolase"/>
</dbReference>
<dbReference type="Gene3D" id="3.40.50.1820">
    <property type="entry name" value="alpha/beta hydrolase"/>
    <property type="match status" value="1"/>
</dbReference>
<dbReference type="RefSeq" id="WP_380536986.1">
    <property type="nucleotide sequence ID" value="NZ_JBHFAB010000011.1"/>
</dbReference>
<dbReference type="InterPro" id="IPR000073">
    <property type="entry name" value="AB_hydrolase_1"/>
</dbReference>
<dbReference type="Proteomes" id="UP001592531">
    <property type="component" value="Unassembled WGS sequence"/>
</dbReference>
<gene>
    <name evidence="2" type="ORF">ACEZDE_16285</name>
</gene>
<feature type="domain" description="AB hydrolase-1" evidence="1">
    <location>
        <begin position="24"/>
        <end position="272"/>
    </location>
</feature>
<keyword evidence="2" id="KW-0378">Hydrolase</keyword>
<accession>A0ABV6VWR9</accession>
<dbReference type="PRINTS" id="PR00111">
    <property type="entry name" value="ABHYDROLASE"/>
</dbReference>
<dbReference type="SUPFAM" id="SSF53474">
    <property type="entry name" value="alpha/beta-Hydrolases"/>
    <property type="match status" value="1"/>
</dbReference>
<dbReference type="PANTHER" id="PTHR43433">
    <property type="entry name" value="HYDROLASE, ALPHA/BETA FOLD FAMILY PROTEIN"/>
    <property type="match status" value="1"/>
</dbReference>
<comment type="caution">
    <text evidence="2">The sequence shown here is derived from an EMBL/GenBank/DDBJ whole genome shotgun (WGS) entry which is preliminary data.</text>
</comment>